<dbReference type="InterPro" id="IPR052152">
    <property type="entry name" value="LPR1/LPR2"/>
</dbReference>
<evidence type="ECO:0000256" key="2">
    <source>
        <dbReference type="ARBA" id="ARBA00004406"/>
    </source>
</evidence>
<evidence type="ECO:0000256" key="4">
    <source>
        <dbReference type="ARBA" id="ARBA00022723"/>
    </source>
</evidence>
<keyword evidence="7" id="KW-0560">Oxidoreductase</keyword>
<evidence type="ECO:0000256" key="1">
    <source>
        <dbReference type="ARBA" id="ARBA00001935"/>
    </source>
</evidence>
<dbReference type="PANTHER" id="PTHR48461:SF1">
    <property type="entry name" value="MULTICOPPER OXIDASE LPR1-LIKE"/>
    <property type="match status" value="1"/>
</dbReference>
<comment type="similarity">
    <text evidence="3">Belongs to the multicopper oxidase family.</text>
</comment>
<feature type="domain" description="Plastocyanin-like" evidence="11">
    <location>
        <begin position="55"/>
        <end position="88"/>
    </location>
</feature>
<comment type="subcellular location">
    <subcellularLocation>
        <location evidence="2">Endoplasmic reticulum membrane</location>
        <topology evidence="2">Peripheral membrane protein</topology>
    </subcellularLocation>
</comment>
<organism evidence="12 13">
    <name type="scientific">Malus baccata</name>
    <name type="common">Siberian crab apple</name>
    <name type="synonym">Pyrus baccata</name>
    <dbReference type="NCBI Taxonomy" id="106549"/>
    <lineage>
        <taxon>Eukaryota</taxon>
        <taxon>Viridiplantae</taxon>
        <taxon>Streptophyta</taxon>
        <taxon>Embryophyta</taxon>
        <taxon>Tracheophyta</taxon>
        <taxon>Spermatophyta</taxon>
        <taxon>Magnoliopsida</taxon>
        <taxon>eudicotyledons</taxon>
        <taxon>Gunneridae</taxon>
        <taxon>Pentapetalae</taxon>
        <taxon>rosids</taxon>
        <taxon>fabids</taxon>
        <taxon>Rosales</taxon>
        <taxon>Rosaceae</taxon>
        <taxon>Amygdaloideae</taxon>
        <taxon>Maleae</taxon>
        <taxon>Malus</taxon>
    </lineage>
</organism>
<reference evidence="12 13" key="1">
    <citation type="journal article" date="2019" name="G3 (Bethesda)">
        <title>Sequencing of a Wild Apple (Malus baccata) Genome Unravels the Differences Between Cultivated and Wild Apple Species Regarding Disease Resistance and Cold Tolerance.</title>
        <authorList>
            <person name="Chen X."/>
        </authorList>
    </citation>
    <scope>NUCLEOTIDE SEQUENCE [LARGE SCALE GENOMIC DNA]</scope>
    <source>
        <strain evidence="13">cv. Shandingzi</strain>
        <tissue evidence="12">Leaves</tissue>
    </source>
</reference>
<keyword evidence="13" id="KW-1185">Reference proteome</keyword>
<dbReference type="PANTHER" id="PTHR48461">
    <property type="entry name" value="MULTICOPPER OXIDASE LPR1-LIKE"/>
    <property type="match status" value="1"/>
</dbReference>
<evidence type="ECO:0000256" key="8">
    <source>
        <dbReference type="ARBA" id="ARBA00023008"/>
    </source>
</evidence>
<protein>
    <recommendedName>
        <fullName evidence="11">Plastocyanin-like domain-containing protein</fullName>
    </recommendedName>
</protein>
<evidence type="ECO:0000313" key="12">
    <source>
        <dbReference type="EMBL" id="TQD77787.1"/>
    </source>
</evidence>
<keyword evidence="5" id="KW-0732">Signal</keyword>
<comment type="cofactor">
    <cofactor evidence="1">
        <name>Cu cation</name>
        <dbReference type="ChEBI" id="CHEBI:23378"/>
    </cofactor>
</comment>
<evidence type="ECO:0000256" key="3">
    <source>
        <dbReference type="ARBA" id="ARBA00010609"/>
    </source>
</evidence>
<evidence type="ECO:0000259" key="11">
    <source>
        <dbReference type="Pfam" id="PF07731"/>
    </source>
</evidence>
<dbReference type="InterPro" id="IPR008972">
    <property type="entry name" value="Cupredoxin"/>
</dbReference>
<keyword evidence="4" id="KW-0479">Metal-binding</keyword>
<keyword evidence="10" id="KW-0325">Glycoprotein</keyword>
<evidence type="ECO:0000256" key="9">
    <source>
        <dbReference type="ARBA" id="ARBA00023136"/>
    </source>
</evidence>
<dbReference type="SUPFAM" id="SSF49503">
    <property type="entry name" value="Cupredoxins"/>
    <property type="match status" value="1"/>
</dbReference>
<evidence type="ECO:0000313" key="13">
    <source>
        <dbReference type="Proteomes" id="UP000315295"/>
    </source>
</evidence>
<comment type="caution">
    <text evidence="12">The sequence shown here is derived from an EMBL/GenBank/DDBJ whole genome shotgun (WGS) entry which is preliminary data.</text>
</comment>
<evidence type="ECO:0000256" key="7">
    <source>
        <dbReference type="ARBA" id="ARBA00023002"/>
    </source>
</evidence>
<dbReference type="EMBL" id="VIEB01000943">
    <property type="protein sequence ID" value="TQD77787.1"/>
    <property type="molecule type" value="Genomic_DNA"/>
</dbReference>
<dbReference type="AlphaFoldDB" id="A0A540KUB5"/>
<evidence type="ECO:0000256" key="5">
    <source>
        <dbReference type="ARBA" id="ARBA00022729"/>
    </source>
</evidence>
<sequence length="92" mass="10748">MGLTRVNLLAVKCQISKYARGKTVEVPAHEKGWKNVFKMRNGTVTKIFLRFAYIHSNASYEFDPTREPGYVYHCHILDHEDNVMMRPLKLVH</sequence>
<accession>A0A540KUB5</accession>
<gene>
    <name evidence="12" type="ORF">C1H46_036691</name>
</gene>
<proteinExistence type="inferred from homology"/>
<dbReference type="InterPro" id="IPR011706">
    <property type="entry name" value="Cu-oxidase_C"/>
</dbReference>
<keyword evidence="6" id="KW-0256">Endoplasmic reticulum</keyword>
<keyword evidence="9" id="KW-0472">Membrane</keyword>
<dbReference type="GO" id="GO:0016036">
    <property type="term" value="P:cellular response to phosphate starvation"/>
    <property type="evidence" value="ECO:0007669"/>
    <property type="project" value="InterPro"/>
</dbReference>
<name>A0A540KUB5_MALBA</name>
<dbReference type="Pfam" id="PF07731">
    <property type="entry name" value="Cu-oxidase_2"/>
    <property type="match status" value="1"/>
</dbReference>
<dbReference type="Gene3D" id="2.60.40.420">
    <property type="entry name" value="Cupredoxins - blue copper proteins"/>
    <property type="match status" value="1"/>
</dbReference>
<dbReference type="GO" id="GO:0005507">
    <property type="term" value="F:copper ion binding"/>
    <property type="evidence" value="ECO:0007669"/>
    <property type="project" value="InterPro"/>
</dbReference>
<keyword evidence="8" id="KW-0186">Copper</keyword>
<evidence type="ECO:0000256" key="6">
    <source>
        <dbReference type="ARBA" id="ARBA00022824"/>
    </source>
</evidence>
<dbReference type="Proteomes" id="UP000315295">
    <property type="component" value="Unassembled WGS sequence"/>
</dbReference>
<dbReference type="GO" id="GO:0016491">
    <property type="term" value="F:oxidoreductase activity"/>
    <property type="evidence" value="ECO:0007669"/>
    <property type="project" value="UniProtKB-KW"/>
</dbReference>
<dbReference type="STRING" id="106549.A0A540KUB5"/>
<evidence type="ECO:0000256" key="10">
    <source>
        <dbReference type="ARBA" id="ARBA00023180"/>
    </source>
</evidence>
<dbReference type="GO" id="GO:0005789">
    <property type="term" value="C:endoplasmic reticulum membrane"/>
    <property type="evidence" value="ECO:0007669"/>
    <property type="project" value="UniProtKB-SubCell"/>
</dbReference>